<dbReference type="EMBL" id="BK015421">
    <property type="protein sequence ID" value="DAE05912.1"/>
    <property type="molecule type" value="Genomic_DNA"/>
</dbReference>
<proteinExistence type="predicted"/>
<name>A0A8S5PGW6_9CAUD</name>
<reference evidence="1" key="1">
    <citation type="journal article" date="2021" name="Proc. Natl. Acad. Sci. U.S.A.">
        <title>A Catalog of Tens of Thousands of Viruses from Human Metagenomes Reveals Hidden Associations with Chronic Diseases.</title>
        <authorList>
            <person name="Tisza M.J."/>
            <person name="Buck C.B."/>
        </authorList>
    </citation>
    <scope>NUCLEOTIDE SEQUENCE</scope>
    <source>
        <strain evidence="1">CtwDU14</strain>
    </source>
</reference>
<organism evidence="1">
    <name type="scientific">Siphoviridae sp. ctwDU14</name>
    <dbReference type="NCBI Taxonomy" id="2825726"/>
    <lineage>
        <taxon>Viruses</taxon>
        <taxon>Duplodnaviria</taxon>
        <taxon>Heunggongvirae</taxon>
        <taxon>Uroviricota</taxon>
        <taxon>Caudoviricetes</taxon>
    </lineage>
</organism>
<protein>
    <submittedName>
        <fullName evidence="1">Uncharacterized protein</fullName>
    </submittedName>
</protein>
<evidence type="ECO:0000313" key="1">
    <source>
        <dbReference type="EMBL" id="DAE05912.1"/>
    </source>
</evidence>
<accession>A0A8S5PGW6</accession>
<sequence>MLALKRRSGPDYRLCSQTVTVYHWDGATTYTRKVIHNAFLDFRKTQNVDKTGSAEANSFLLVIPGAVVPVAVGDKVVQGERPEITTREAWAAFIPAKVPGLVVVKYVDPKYYHGSVVHTEAGG</sequence>